<dbReference type="Gene3D" id="3.30.160.880">
    <property type="entry name" value="Cell division protein ZapA protomer, N-terminal domain"/>
    <property type="match status" value="1"/>
</dbReference>
<dbReference type="Pfam" id="PF05164">
    <property type="entry name" value="ZapA"/>
    <property type="match status" value="1"/>
</dbReference>
<comment type="subunit">
    <text evidence="8">Homodimer. Interacts with FtsZ.</text>
</comment>
<dbReference type="GO" id="GO:0043093">
    <property type="term" value="P:FtsZ-dependent cytokinesis"/>
    <property type="evidence" value="ECO:0007669"/>
    <property type="project" value="TreeGrafter"/>
</dbReference>
<dbReference type="EMBL" id="BBIO01000021">
    <property type="protein sequence ID" value="GAK46571.1"/>
    <property type="molecule type" value="Genomic_DNA"/>
</dbReference>
<dbReference type="AlphaFoldDB" id="A0A081BEV3"/>
<feature type="coiled-coil region" evidence="10">
    <location>
        <begin position="70"/>
        <end position="119"/>
    </location>
</feature>
<keyword evidence="6" id="KW-0131">Cell cycle</keyword>
<dbReference type="GO" id="GO:0030428">
    <property type="term" value="C:cell septum"/>
    <property type="evidence" value="ECO:0007669"/>
    <property type="project" value="TreeGrafter"/>
</dbReference>
<proteinExistence type="predicted"/>
<evidence type="ECO:0000256" key="1">
    <source>
        <dbReference type="ARBA" id="ARBA00004496"/>
    </source>
</evidence>
<organism evidence="11 12">
    <name type="scientific">Tepidicaulis marinus</name>
    <dbReference type="NCBI Taxonomy" id="1333998"/>
    <lineage>
        <taxon>Bacteria</taxon>
        <taxon>Pseudomonadati</taxon>
        <taxon>Pseudomonadota</taxon>
        <taxon>Alphaproteobacteria</taxon>
        <taxon>Hyphomicrobiales</taxon>
        <taxon>Parvibaculaceae</taxon>
        <taxon>Tepidicaulis</taxon>
    </lineage>
</organism>
<dbReference type="PANTHER" id="PTHR34981">
    <property type="entry name" value="CELL DIVISION PROTEIN ZAPA"/>
    <property type="match status" value="1"/>
</dbReference>
<reference evidence="11 12" key="1">
    <citation type="submission" date="2014-07" db="EMBL/GenBank/DDBJ databases">
        <title>Tepidicaulis marinum gen. nov., sp. nov., a novel marine bacterium denitrifying nitrate to nitrous oxide strictly under microaerobic conditions.</title>
        <authorList>
            <person name="Takeuchi M."/>
            <person name="Yamagishi T."/>
            <person name="Kamagata Y."/>
            <person name="Oshima K."/>
            <person name="Hattori M."/>
            <person name="Katayama T."/>
            <person name="Hanada S."/>
            <person name="Tamaki H."/>
            <person name="Marumo K."/>
            <person name="Maeda H."/>
            <person name="Nedachi M."/>
            <person name="Iwasaki W."/>
            <person name="Suwa Y."/>
            <person name="Sakata S."/>
        </authorList>
    </citation>
    <scope>NUCLEOTIDE SEQUENCE [LARGE SCALE GENOMIC DNA]</scope>
    <source>
        <strain evidence="11 12">MA2</strain>
    </source>
</reference>
<evidence type="ECO:0000313" key="12">
    <source>
        <dbReference type="Proteomes" id="UP000028702"/>
    </source>
</evidence>
<dbReference type="eggNOG" id="COG3027">
    <property type="taxonomic scope" value="Bacteria"/>
</dbReference>
<name>A0A081BEV3_9HYPH</name>
<dbReference type="InterPro" id="IPR042233">
    <property type="entry name" value="Cell_div_ZapA_N"/>
</dbReference>
<dbReference type="GO" id="GO:0000917">
    <property type="term" value="P:division septum assembly"/>
    <property type="evidence" value="ECO:0007669"/>
    <property type="project" value="UniProtKB-KW"/>
</dbReference>
<comment type="caution">
    <text evidence="11">The sequence shown here is derived from an EMBL/GenBank/DDBJ whole genome shotgun (WGS) entry which is preliminary data.</text>
</comment>
<keyword evidence="3" id="KW-0963">Cytoplasm</keyword>
<protein>
    <recommendedName>
        <fullName evidence="2">Cell division protein ZapA</fullName>
    </recommendedName>
    <alternativeName>
        <fullName evidence="9">Z ring-associated protein ZapA</fullName>
    </alternativeName>
</protein>
<dbReference type="GO" id="GO:0032153">
    <property type="term" value="C:cell division site"/>
    <property type="evidence" value="ECO:0007669"/>
    <property type="project" value="TreeGrafter"/>
</dbReference>
<dbReference type="GO" id="GO:0005829">
    <property type="term" value="C:cytosol"/>
    <property type="evidence" value="ECO:0007669"/>
    <property type="project" value="TreeGrafter"/>
</dbReference>
<evidence type="ECO:0000256" key="5">
    <source>
        <dbReference type="ARBA" id="ARBA00023210"/>
    </source>
</evidence>
<comment type="subcellular location">
    <subcellularLocation>
        <location evidence="1">Cytoplasm</location>
    </subcellularLocation>
</comment>
<evidence type="ECO:0000313" key="11">
    <source>
        <dbReference type="EMBL" id="GAK46571.1"/>
    </source>
</evidence>
<dbReference type="RefSeq" id="WP_045449311.1">
    <property type="nucleotide sequence ID" value="NZ_BBIO01000021.1"/>
</dbReference>
<evidence type="ECO:0000256" key="6">
    <source>
        <dbReference type="ARBA" id="ARBA00023306"/>
    </source>
</evidence>
<comment type="function">
    <text evidence="7">Activator of cell division through the inhibition of FtsZ GTPase activity, therefore promoting FtsZ assembly into bundles of protofilaments necessary for the formation of the division Z ring. It is recruited early at mid-cell but it is not essential for cell division.</text>
</comment>
<keyword evidence="5" id="KW-0717">Septation</keyword>
<evidence type="ECO:0000256" key="8">
    <source>
        <dbReference type="ARBA" id="ARBA00026068"/>
    </source>
</evidence>
<accession>A0A081BEV3</accession>
<dbReference type="GO" id="GO:0000921">
    <property type="term" value="P:septin ring assembly"/>
    <property type="evidence" value="ECO:0007669"/>
    <property type="project" value="TreeGrafter"/>
</dbReference>
<dbReference type="InterPro" id="IPR036192">
    <property type="entry name" value="Cell_div_ZapA-like_sf"/>
</dbReference>
<dbReference type="InterPro" id="IPR007838">
    <property type="entry name" value="Cell_div_ZapA-like"/>
</dbReference>
<sequence>MGQVSVSINGRAYSIACDDGQEKHLTELAAYVDEQVTGLAAQVGQVGDARLMLMASLLLADELWDMRGRIKKLEEEVATVRDARSVALERTEEAEAAVAEILEKAAQRLDTMAQRIEAS</sequence>
<keyword evidence="4" id="KW-0132">Cell division</keyword>
<evidence type="ECO:0000256" key="7">
    <source>
        <dbReference type="ARBA" id="ARBA00024910"/>
    </source>
</evidence>
<keyword evidence="10" id="KW-0175">Coiled coil</keyword>
<evidence type="ECO:0000256" key="10">
    <source>
        <dbReference type="SAM" id="Coils"/>
    </source>
</evidence>
<gene>
    <name evidence="11" type="ORF">M2A_3070</name>
</gene>
<keyword evidence="12" id="KW-1185">Reference proteome</keyword>
<evidence type="ECO:0000256" key="3">
    <source>
        <dbReference type="ARBA" id="ARBA00022490"/>
    </source>
</evidence>
<dbReference type="Proteomes" id="UP000028702">
    <property type="component" value="Unassembled WGS sequence"/>
</dbReference>
<evidence type="ECO:0000256" key="4">
    <source>
        <dbReference type="ARBA" id="ARBA00022618"/>
    </source>
</evidence>
<evidence type="ECO:0000256" key="2">
    <source>
        <dbReference type="ARBA" id="ARBA00015195"/>
    </source>
</evidence>
<dbReference type="STRING" id="1333998.M2A_3070"/>
<evidence type="ECO:0000256" key="9">
    <source>
        <dbReference type="ARBA" id="ARBA00033158"/>
    </source>
</evidence>
<dbReference type="PANTHER" id="PTHR34981:SF1">
    <property type="entry name" value="CELL DIVISION PROTEIN ZAPA"/>
    <property type="match status" value="1"/>
</dbReference>
<dbReference type="SUPFAM" id="SSF102829">
    <property type="entry name" value="Cell division protein ZapA-like"/>
    <property type="match status" value="1"/>
</dbReference>